<dbReference type="InterPro" id="IPR011646">
    <property type="entry name" value="KAP_P-loop"/>
</dbReference>
<dbReference type="PANTHER" id="PTHR24116">
    <property type="entry name" value="KINASE D-INTERACTING SUBSTRATE OF 220 KDA"/>
    <property type="match status" value="1"/>
</dbReference>
<reference evidence="5" key="1">
    <citation type="submission" date="2025-08" db="UniProtKB">
        <authorList>
            <consortium name="RefSeq"/>
        </authorList>
    </citation>
    <scope>IDENTIFICATION</scope>
</reference>
<keyword evidence="4" id="KW-1185">Reference proteome</keyword>
<dbReference type="PANTHER" id="PTHR24116:SF0">
    <property type="entry name" value="KINASE D-INTERACTING SUBSTRATE OF 220 KDA"/>
    <property type="match status" value="1"/>
</dbReference>
<keyword evidence="2" id="KW-0472">Membrane</keyword>
<evidence type="ECO:0000256" key="1">
    <source>
        <dbReference type="PROSITE-ProRule" id="PRU00023"/>
    </source>
</evidence>
<dbReference type="Proteomes" id="UP000695022">
    <property type="component" value="Unplaced"/>
</dbReference>
<evidence type="ECO:0000256" key="2">
    <source>
        <dbReference type="SAM" id="Phobius"/>
    </source>
</evidence>
<evidence type="ECO:0000313" key="5">
    <source>
        <dbReference type="RefSeq" id="XP_014670635.1"/>
    </source>
</evidence>
<dbReference type="SMART" id="SM00248">
    <property type="entry name" value="ANK"/>
    <property type="match status" value="2"/>
</dbReference>
<sequence>MLGYDLYSSALADMLADPSLCMPITVGLFAKWGSGKSFLLSKLQDEMKAFTSQVTEPTFEFTWMLFWLVLLLVLPPSIMLSVHAESWKVGAVICASVFIVVYTLLAAVWYCTIKQASSWVYSASIFLAKQLNSLELILQVAFCNRPDKESQQSHCPVRCTWNGDTVLIVAAKTAHYDIIKLLLDRYADVNLCGNERKTALFHAVDRSHVDIVAAVLKANPDLEIATEVMCV</sequence>
<proteinExistence type="predicted"/>
<dbReference type="InterPro" id="IPR002110">
    <property type="entry name" value="Ankyrin_rpt"/>
</dbReference>
<dbReference type="Pfam" id="PF12796">
    <property type="entry name" value="Ank_2"/>
    <property type="match status" value="1"/>
</dbReference>
<protein>
    <submittedName>
        <fullName evidence="5">Kinase D-interacting substrate of 220 kDa-like</fullName>
    </submittedName>
</protein>
<feature type="transmembrane region" description="Helical" evidence="2">
    <location>
        <begin position="61"/>
        <end position="82"/>
    </location>
</feature>
<dbReference type="InterPro" id="IPR052771">
    <property type="entry name" value="Neurotrophin_sig_adaptor"/>
</dbReference>
<dbReference type="Gene3D" id="1.25.40.20">
    <property type="entry name" value="Ankyrin repeat-containing domain"/>
    <property type="match status" value="1"/>
</dbReference>
<feature type="domain" description="KAP NTPase" evidence="3">
    <location>
        <begin position="4"/>
        <end position="75"/>
    </location>
</feature>
<dbReference type="PROSITE" id="PS50297">
    <property type="entry name" value="ANK_REP_REGION"/>
    <property type="match status" value="1"/>
</dbReference>
<gene>
    <name evidence="5" type="primary">LOC106811505</name>
</gene>
<organism evidence="4 5">
    <name type="scientific">Priapulus caudatus</name>
    <name type="common">Priapulid worm</name>
    <dbReference type="NCBI Taxonomy" id="37621"/>
    <lineage>
        <taxon>Eukaryota</taxon>
        <taxon>Metazoa</taxon>
        <taxon>Ecdysozoa</taxon>
        <taxon>Scalidophora</taxon>
        <taxon>Priapulida</taxon>
        <taxon>Priapulimorpha</taxon>
        <taxon>Priapulimorphida</taxon>
        <taxon>Priapulidae</taxon>
        <taxon>Priapulus</taxon>
    </lineage>
</organism>
<dbReference type="GeneID" id="106811505"/>
<dbReference type="PROSITE" id="PS50088">
    <property type="entry name" value="ANK_REPEAT"/>
    <property type="match status" value="1"/>
</dbReference>
<dbReference type="Pfam" id="PF07693">
    <property type="entry name" value="KAP_NTPase"/>
    <property type="match status" value="1"/>
</dbReference>
<accession>A0ABM1EEL4</accession>
<keyword evidence="1" id="KW-0040">ANK repeat</keyword>
<dbReference type="SUPFAM" id="SSF48403">
    <property type="entry name" value="Ankyrin repeat"/>
    <property type="match status" value="1"/>
</dbReference>
<feature type="transmembrane region" description="Helical" evidence="2">
    <location>
        <begin position="89"/>
        <end position="110"/>
    </location>
</feature>
<dbReference type="InterPro" id="IPR036770">
    <property type="entry name" value="Ankyrin_rpt-contain_sf"/>
</dbReference>
<keyword evidence="2" id="KW-0812">Transmembrane</keyword>
<name>A0ABM1EEL4_PRICU</name>
<evidence type="ECO:0000313" key="4">
    <source>
        <dbReference type="Proteomes" id="UP000695022"/>
    </source>
</evidence>
<evidence type="ECO:0000259" key="3">
    <source>
        <dbReference type="Pfam" id="PF07693"/>
    </source>
</evidence>
<dbReference type="RefSeq" id="XP_014670635.1">
    <property type="nucleotide sequence ID" value="XM_014815149.1"/>
</dbReference>
<feature type="repeat" description="ANK" evidence="1">
    <location>
        <begin position="162"/>
        <end position="194"/>
    </location>
</feature>
<keyword evidence="2" id="KW-1133">Transmembrane helix</keyword>